<reference evidence="1" key="1">
    <citation type="submission" date="2021-06" db="EMBL/GenBank/DDBJ databases">
        <authorList>
            <person name="Hodson N. C."/>
            <person name="Mongue J. A."/>
            <person name="Jaron S. K."/>
        </authorList>
    </citation>
    <scope>NUCLEOTIDE SEQUENCE</scope>
</reference>
<sequence length="106" mass="12568">RRGKLQCSDCVHFHPRSLVGQKKTSKRERPHCENLSDSTFFNARLANFVNHRMEIAKIANRNPGACDYMHHNVFLRLSPIVPFLKIPYNQDFKKMTRHKLIRQNYC</sequence>
<organism evidence="1 2">
    <name type="scientific">Allacma fusca</name>
    <dbReference type="NCBI Taxonomy" id="39272"/>
    <lineage>
        <taxon>Eukaryota</taxon>
        <taxon>Metazoa</taxon>
        <taxon>Ecdysozoa</taxon>
        <taxon>Arthropoda</taxon>
        <taxon>Hexapoda</taxon>
        <taxon>Collembola</taxon>
        <taxon>Symphypleona</taxon>
        <taxon>Sminthuridae</taxon>
        <taxon>Allacma</taxon>
    </lineage>
</organism>
<proteinExistence type="predicted"/>
<feature type="non-terminal residue" evidence="1">
    <location>
        <position position="1"/>
    </location>
</feature>
<comment type="caution">
    <text evidence="1">The sequence shown here is derived from an EMBL/GenBank/DDBJ whole genome shotgun (WGS) entry which is preliminary data.</text>
</comment>
<dbReference type="Proteomes" id="UP000708208">
    <property type="component" value="Unassembled WGS sequence"/>
</dbReference>
<name>A0A8J2K2Q9_9HEXA</name>
<evidence type="ECO:0000313" key="2">
    <source>
        <dbReference type="Proteomes" id="UP000708208"/>
    </source>
</evidence>
<dbReference type="AlphaFoldDB" id="A0A8J2K2Q9"/>
<protein>
    <submittedName>
        <fullName evidence="1">Uncharacterized protein</fullName>
    </submittedName>
</protein>
<dbReference type="EMBL" id="CAJVCH010138355">
    <property type="protein sequence ID" value="CAG7726646.1"/>
    <property type="molecule type" value="Genomic_DNA"/>
</dbReference>
<evidence type="ECO:0000313" key="1">
    <source>
        <dbReference type="EMBL" id="CAG7726646.1"/>
    </source>
</evidence>
<gene>
    <name evidence="1" type="ORF">AFUS01_LOCUS15547</name>
</gene>
<accession>A0A8J2K2Q9</accession>
<keyword evidence="2" id="KW-1185">Reference proteome</keyword>